<keyword evidence="2" id="KW-0732">Signal</keyword>
<feature type="chain" id="PRO_5035774321" evidence="2">
    <location>
        <begin position="20"/>
        <end position="111"/>
    </location>
</feature>
<evidence type="ECO:0000313" key="3">
    <source>
        <dbReference type="EMBL" id="KAG2607240.1"/>
    </source>
</evidence>
<feature type="region of interest" description="Disordered" evidence="1">
    <location>
        <begin position="89"/>
        <end position="111"/>
    </location>
</feature>
<proteinExistence type="predicted"/>
<comment type="caution">
    <text evidence="3">The sequence shown here is derived from an EMBL/GenBank/DDBJ whole genome shotgun (WGS) entry which is preliminary data.</text>
</comment>
<evidence type="ECO:0000313" key="4">
    <source>
        <dbReference type="Proteomes" id="UP000823388"/>
    </source>
</evidence>
<feature type="signal peptide" evidence="2">
    <location>
        <begin position="1"/>
        <end position="19"/>
    </location>
</feature>
<feature type="compositionally biased region" description="Basic residues" evidence="1">
    <location>
        <begin position="101"/>
        <end position="111"/>
    </location>
</feature>
<sequence length="111" mass="12367">MAPWILAPIVLLLPRALFSFPSVPALFFLPSRVFSPPELAQPSDSSYLTVKTLISSVDRQEQGCLECTDQEHGIAYVLEAVMSTWKECPASGTVQSPRPGPLHRRYRSPRK</sequence>
<dbReference type="EMBL" id="CM029044">
    <property type="protein sequence ID" value="KAG2607240.1"/>
    <property type="molecule type" value="Genomic_DNA"/>
</dbReference>
<name>A0A8T0T8D4_PANVG</name>
<dbReference type="AlphaFoldDB" id="A0A8T0T8D4"/>
<protein>
    <submittedName>
        <fullName evidence="3">Uncharacterized protein</fullName>
    </submittedName>
</protein>
<gene>
    <name evidence="3" type="ORF">PVAP13_4NG181000</name>
</gene>
<evidence type="ECO:0000256" key="1">
    <source>
        <dbReference type="SAM" id="MobiDB-lite"/>
    </source>
</evidence>
<accession>A0A8T0T8D4</accession>
<dbReference type="Proteomes" id="UP000823388">
    <property type="component" value="Chromosome 4N"/>
</dbReference>
<organism evidence="3 4">
    <name type="scientific">Panicum virgatum</name>
    <name type="common">Blackwell switchgrass</name>
    <dbReference type="NCBI Taxonomy" id="38727"/>
    <lineage>
        <taxon>Eukaryota</taxon>
        <taxon>Viridiplantae</taxon>
        <taxon>Streptophyta</taxon>
        <taxon>Embryophyta</taxon>
        <taxon>Tracheophyta</taxon>
        <taxon>Spermatophyta</taxon>
        <taxon>Magnoliopsida</taxon>
        <taxon>Liliopsida</taxon>
        <taxon>Poales</taxon>
        <taxon>Poaceae</taxon>
        <taxon>PACMAD clade</taxon>
        <taxon>Panicoideae</taxon>
        <taxon>Panicodae</taxon>
        <taxon>Paniceae</taxon>
        <taxon>Panicinae</taxon>
        <taxon>Panicum</taxon>
        <taxon>Panicum sect. Hiantes</taxon>
    </lineage>
</organism>
<reference evidence="3" key="1">
    <citation type="submission" date="2020-05" db="EMBL/GenBank/DDBJ databases">
        <title>WGS assembly of Panicum virgatum.</title>
        <authorList>
            <person name="Lovell J.T."/>
            <person name="Jenkins J."/>
            <person name="Shu S."/>
            <person name="Juenger T.E."/>
            <person name="Schmutz J."/>
        </authorList>
    </citation>
    <scope>NUCLEOTIDE SEQUENCE</scope>
    <source>
        <strain evidence="3">AP13</strain>
    </source>
</reference>
<keyword evidence="4" id="KW-1185">Reference proteome</keyword>
<evidence type="ECO:0000256" key="2">
    <source>
        <dbReference type="SAM" id="SignalP"/>
    </source>
</evidence>